<reference evidence="3 4" key="1">
    <citation type="journal article" date="2023" name="Nucleic Acids Res.">
        <title>The hologenome of Daphnia magna reveals possible DNA methylation and microbiome-mediated evolution of the host genome.</title>
        <authorList>
            <person name="Chaturvedi A."/>
            <person name="Li X."/>
            <person name="Dhandapani V."/>
            <person name="Marshall H."/>
            <person name="Kissane S."/>
            <person name="Cuenca-Cambronero M."/>
            <person name="Asole G."/>
            <person name="Calvet F."/>
            <person name="Ruiz-Romero M."/>
            <person name="Marangio P."/>
            <person name="Guigo R."/>
            <person name="Rago D."/>
            <person name="Mirbahai L."/>
            <person name="Eastwood N."/>
            <person name="Colbourne J.K."/>
            <person name="Zhou J."/>
            <person name="Mallon E."/>
            <person name="Orsini L."/>
        </authorList>
    </citation>
    <scope>NUCLEOTIDE SEQUENCE [LARGE SCALE GENOMIC DNA]</scope>
    <source>
        <strain evidence="3">LRV0_1</strain>
    </source>
</reference>
<keyword evidence="4" id="KW-1185">Reference proteome</keyword>
<dbReference type="Proteomes" id="UP001234178">
    <property type="component" value="Unassembled WGS sequence"/>
</dbReference>
<organism evidence="3 4">
    <name type="scientific">Daphnia magna</name>
    <dbReference type="NCBI Taxonomy" id="35525"/>
    <lineage>
        <taxon>Eukaryota</taxon>
        <taxon>Metazoa</taxon>
        <taxon>Ecdysozoa</taxon>
        <taxon>Arthropoda</taxon>
        <taxon>Crustacea</taxon>
        <taxon>Branchiopoda</taxon>
        <taxon>Diplostraca</taxon>
        <taxon>Cladocera</taxon>
        <taxon>Anomopoda</taxon>
        <taxon>Daphniidae</taxon>
        <taxon>Daphnia</taxon>
    </lineage>
</organism>
<feature type="compositionally biased region" description="Basic and acidic residues" evidence="1">
    <location>
        <begin position="42"/>
        <end position="51"/>
    </location>
</feature>
<evidence type="ECO:0000313" key="4">
    <source>
        <dbReference type="Proteomes" id="UP001234178"/>
    </source>
</evidence>
<evidence type="ECO:0000256" key="2">
    <source>
        <dbReference type="SAM" id="SignalP"/>
    </source>
</evidence>
<feature type="region of interest" description="Disordered" evidence="1">
    <location>
        <begin position="386"/>
        <end position="414"/>
    </location>
</feature>
<feature type="compositionally biased region" description="Polar residues" evidence="1">
    <location>
        <begin position="300"/>
        <end position="318"/>
    </location>
</feature>
<feature type="compositionally biased region" description="Low complexity" evidence="1">
    <location>
        <begin position="176"/>
        <end position="187"/>
    </location>
</feature>
<evidence type="ECO:0000313" key="3">
    <source>
        <dbReference type="EMBL" id="KAK4008618.1"/>
    </source>
</evidence>
<protein>
    <submittedName>
        <fullName evidence="3">Uncharacterized protein</fullName>
    </submittedName>
</protein>
<evidence type="ECO:0000256" key="1">
    <source>
        <dbReference type="SAM" id="MobiDB-lite"/>
    </source>
</evidence>
<proteinExistence type="predicted"/>
<accession>A0ABQ9Z6U1</accession>
<sequence>MRHHGISKLVAYVLFTVILAVTIAEEIGEDVAESWELRSPRCEHHNHDGKRPTKWLGKLKRTKTQYASSKPHSRPKSHYGQPYTHNRPPKPQYIPPAANFRIPPYNPPASYLAPHYSQSAVQNPNSLQQASYSPQHNSQASHPPNKNPNSNPQSLSYDPLAHVSPAPTKAPPYAPPSYSNAPYPQSPEDFEDLSLPMSVYIPPAQVHNPSGPYSPAQAPVAVSYDPPATTHTEAANYFPPTNSPSAYTETTSSPSYTEAPSPHVYNPAPPAYDPQIASETEAPYLPSSSQVPVYDPPTTYAPQVSTEHSVYSHPSNAQYDEAYSPPVPTRSTPEPYNPPAVTENTPEPYVPLQQHQNTPVPYALPHPPSLDSALYYPPASTEAPDYFPPSYGDASYSQSYNPTEKNKNTHISYSFPHPSDSAPYYPAASTEAPDYFHPSYSDSPSSEFYNSPEQNKNTQISYTFPHPPSPDSASYYPPVSTKAPDYFLPSYDESPYLESYNPPASMYNAPTSYSPPSFPNSNFPSFSFPSFMESVDRSTLGYKDVRYPSTNDRASAYNPSHKNEEFFQSGSFPRFNEFLQQMLRDDTRKIQGVVSFSNGLNCLLPLSFSLCLRVEIQWHMFEELIVSIAVVVVSDQTCHTVDLNVPRGREATWLLLEPLETNKCGV</sequence>
<comment type="caution">
    <text evidence="3">The sequence shown here is derived from an EMBL/GenBank/DDBJ whole genome shotgun (WGS) entry which is preliminary data.</text>
</comment>
<feature type="compositionally biased region" description="Polar residues" evidence="1">
    <location>
        <begin position="122"/>
        <end position="140"/>
    </location>
</feature>
<gene>
    <name evidence="3" type="ORF">OUZ56_013753</name>
</gene>
<feature type="signal peptide" evidence="2">
    <location>
        <begin position="1"/>
        <end position="24"/>
    </location>
</feature>
<feature type="compositionally biased region" description="Low complexity" evidence="1">
    <location>
        <begin position="243"/>
        <end position="262"/>
    </location>
</feature>
<feature type="region of interest" description="Disordered" evidence="1">
    <location>
        <begin position="435"/>
        <end position="475"/>
    </location>
</feature>
<feature type="region of interest" description="Disordered" evidence="1">
    <location>
        <begin position="122"/>
        <end position="190"/>
    </location>
</feature>
<dbReference type="EMBL" id="JAOYFB010000002">
    <property type="protein sequence ID" value="KAK4008618.1"/>
    <property type="molecule type" value="Genomic_DNA"/>
</dbReference>
<feature type="compositionally biased region" description="Low complexity" evidence="1">
    <location>
        <begin position="141"/>
        <end position="156"/>
    </location>
</feature>
<feature type="compositionally biased region" description="Polar residues" evidence="1">
    <location>
        <begin position="440"/>
        <end position="462"/>
    </location>
</feature>
<name>A0ABQ9Z6U1_9CRUS</name>
<feature type="region of interest" description="Disordered" evidence="1">
    <location>
        <begin position="42"/>
        <end position="100"/>
    </location>
</feature>
<keyword evidence="2" id="KW-0732">Signal</keyword>
<feature type="chain" id="PRO_5047209774" evidence="2">
    <location>
        <begin position="25"/>
        <end position="666"/>
    </location>
</feature>
<feature type="region of interest" description="Disordered" evidence="1">
    <location>
        <begin position="234"/>
        <end position="366"/>
    </location>
</feature>